<dbReference type="Proteomes" id="UP000052982">
    <property type="component" value="Unassembled WGS sequence"/>
</dbReference>
<comment type="caution">
    <text evidence="7">The sequence shown here is derived from an EMBL/GenBank/DDBJ whole genome shotgun (WGS) entry which is preliminary data.</text>
</comment>
<reference evidence="7 8" key="1">
    <citation type="submission" date="2015-10" db="EMBL/GenBank/DDBJ databases">
        <title>Draft genome sequence of Streptomyces griseoruber DSM 40281, type strain for the species Streptomyces griseoruber.</title>
        <authorList>
            <person name="Ruckert C."/>
            <person name="Winkler A."/>
            <person name="Kalinowski J."/>
            <person name="Kampfer P."/>
            <person name="Glaeser S."/>
        </authorList>
    </citation>
    <scope>NUCLEOTIDE SEQUENCE [LARGE SCALE GENOMIC DNA]</scope>
    <source>
        <strain evidence="7 8">DSM 40281</strain>
    </source>
</reference>
<dbReference type="GO" id="GO:0016787">
    <property type="term" value="F:hydrolase activity"/>
    <property type="evidence" value="ECO:0007669"/>
    <property type="project" value="UniProtKB-UniRule"/>
</dbReference>
<dbReference type="AlphaFoldDB" id="A0A101STM5"/>
<dbReference type="SUPFAM" id="SSF52151">
    <property type="entry name" value="FabD/lysophospholipase-like"/>
    <property type="match status" value="1"/>
</dbReference>
<dbReference type="STRING" id="1943.AQJ64_26290"/>
<dbReference type="Pfam" id="PF01734">
    <property type="entry name" value="Patatin"/>
    <property type="match status" value="1"/>
</dbReference>
<gene>
    <name evidence="7" type="ORF">AQJ64_26290</name>
</gene>
<comment type="caution">
    <text evidence="4">Lacks conserved residue(s) required for the propagation of feature annotation.</text>
</comment>
<evidence type="ECO:0000313" key="8">
    <source>
        <dbReference type="Proteomes" id="UP000052982"/>
    </source>
</evidence>
<protein>
    <recommendedName>
        <fullName evidence="6">PNPLA domain-containing protein</fullName>
    </recommendedName>
</protein>
<feature type="active site" description="Proton acceptor" evidence="4">
    <location>
        <position position="163"/>
    </location>
</feature>
<evidence type="ECO:0000256" key="5">
    <source>
        <dbReference type="SAM" id="MobiDB-lite"/>
    </source>
</evidence>
<dbReference type="InterPro" id="IPR016035">
    <property type="entry name" value="Acyl_Trfase/lysoPLipase"/>
</dbReference>
<feature type="compositionally biased region" description="Pro residues" evidence="5">
    <location>
        <begin position="261"/>
        <end position="272"/>
    </location>
</feature>
<dbReference type="PANTHER" id="PTHR14226">
    <property type="entry name" value="NEUROPATHY TARGET ESTERASE/SWISS CHEESE D.MELANOGASTER"/>
    <property type="match status" value="1"/>
</dbReference>
<evidence type="ECO:0000256" key="1">
    <source>
        <dbReference type="ARBA" id="ARBA00022801"/>
    </source>
</evidence>
<evidence type="ECO:0000313" key="7">
    <source>
        <dbReference type="EMBL" id="KUN79942.1"/>
    </source>
</evidence>
<dbReference type="InterPro" id="IPR050301">
    <property type="entry name" value="NTE"/>
</dbReference>
<dbReference type="GO" id="GO:0016042">
    <property type="term" value="P:lipid catabolic process"/>
    <property type="evidence" value="ECO:0007669"/>
    <property type="project" value="UniProtKB-UniRule"/>
</dbReference>
<organism evidence="7 8">
    <name type="scientific">Streptomyces griseoruber</name>
    <dbReference type="NCBI Taxonomy" id="1943"/>
    <lineage>
        <taxon>Bacteria</taxon>
        <taxon>Bacillati</taxon>
        <taxon>Actinomycetota</taxon>
        <taxon>Actinomycetes</taxon>
        <taxon>Kitasatosporales</taxon>
        <taxon>Streptomycetaceae</taxon>
        <taxon>Streptomyces</taxon>
    </lineage>
</organism>
<dbReference type="RefSeq" id="WP_055634077.1">
    <property type="nucleotide sequence ID" value="NZ_JBIRTR010000023.1"/>
</dbReference>
<feature type="region of interest" description="Disordered" evidence="5">
    <location>
        <begin position="247"/>
        <end position="272"/>
    </location>
</feature>
<sequence>MTSSTSASPPLSVGLVLSSGAALGAAHAGVLRAVEEAGIEVTAVAGASAGALIGGAWAAGVDSERLTRRLLRAQWADFGTAAISPRLGLLDTSPLARNIEDLVGDLLIENLPIRFGAVVTELGSTTPRLVTSGSFTAALCASSAVPGLFPPVRLEEGGALCVDGAVVSPLPVWAAHRLGADRVIAVGFGRGTTRWRRWFESRPTHPAQGRLPDLSITIDTTGHSPWSPSGVPALVERGYDATRAALRTWPQDSTPTARPGHPLPPPTPPPPR</sequence>
<keyword evidence="2 4" id="KW-0442">Lipid degradation</keyword>
<feature type="active site" description="Nucleophile" evidence="4">
    <location>
        <position position="48"/>
    </location>
</feature>
<dbReference type="Gene3D" id="3.40.1090.10">
    <property type="entry name" value="Cytosolic phospholipase A2 catalytic domain"/>
    <property type="match status" value="2"/>
</dbReference>
<proteinExistence type="predicted"/>
<evidence type="ECO:0000259" key="6">
    <source>
        <dbReference type="PROSITE" id="PS51635"/>
    </source>
</evidence>
<evidence type="ECO:0000256" key="4">
    <source>
        <dbReference type="PROSITE-ProRule" id="PRU01161"/>
    </source>
</evidence>
<feature type="short sequence motif" description="GXSXG" evidence="4">
    <location>
        <begin position="46"/>
        <end position="50"/>
    </location>
</feature>
<dbReference type="OrthoDB" id="4080114at2"/>
<keyword evidence="1 4" id="KW-0378">Hydrolase</keyword>
<feature type="domain" description="PNPLA" evidence="6">
    <location>
        <begin position="15"/>
        <end position="176"/>
    </location>
</feature>
<accession>A0A101STM5</accession>
<feature type="short sequence motif" description="DGA/G" evidence="4">
    <location>
        <begin position="163"/>
        <end position="165"/>
    </location>
</feature>
<evidence type="ECO:0000256" key="2">
    <source>
        <dbReference type="ARBA" id="ARBA00022963"/>
    </source>
</evidence>
<evidence type="ECO:0000256" key="3">
    <source>
        <dbReference type="ARBA" id="ARBA00023098"/>
    </source>
</evidence>
<keyword evidence="3 4" id="KW-0443">Lipid metabolism</keyword>
<name>A0A101STM5_9ACTN</name>
<dbReference type="PROSITE" id="PS51635">
    <property type="entry name" value="PNPLA"/>
    <property type="match status" value="1"/>
</dbReference>
<dbReference type="InterPro" id="IPR002641">
    <property type="entry name" value="PNPLA_dom"/>
</dbReference>
<dbReference type="EMBL" id="LMWW01000045">
    <property type="protein sequence ID" value="KUN79942.1"/>
    <property type="molecule type" value="Genomic_DNA"/>
</dbReference>
<keyword evidence="8" id="KW-1185">Reference proteome</keyword>
<dbReference type="PANTHER" id="PTHR14226:SF29">
    <property type="entry name" value="NEUROPATHY TARGET ESTERASE SWS"/>
    <property type="match status" value="1"/>
</dbReference>